<evidence type="ECO:0000313" key="3">
    <source>
        <dbReference type="EMBL" id="BBH92372.1"/>
    </source>
</evidence>
<name>A0A455SZN5_9CHLR</name>
<accession>A0A455SZN5</accession>
<feature type="compositionally biased region" description="Basic residues" evidence="1">
    <location>
        <begin position="1025"/>
        <end position="1034"/>
    </location>
</feature>
<organism evidence="3">
    <name type="scientific">Thermogemmatispora argillosa</name>
    <dbReference type="NCBI Taxonomy" id="2045280"/>
    <lineage>
        <taxon>Bacteria</taxon>
        <taxon>Bacillati</taxon>
        <taxon>Chloroflexota</taxon>
        <taxon>Ktedonobacteria</taxon>
        <taxon>Thermogemmatisporales</taxon>
        <taxon>Thermogemmatisporaceae</taxon>
        <taxon>Thermogemmatispora</taxon>
    </lineage>
</organism>
<reference evidence="3" key="1">
    <citation type="submission" date="2018-12" db="EMBL/GenBank/DDBJ databases">
        <title>Novel natural products biosynthetic potential of the class Ktedonobacteria.</title>
        <authorList>
            <person name="Zheng Y."/>
            <person name="Saitou A."/>
            <person name="Wang C.M."/>
            <person name="Toyoda A."/>
            <person name="Minakuchi Y."/>
            <person name="Sekiguchi Y."/>
            <person name="Ueda K."/>
            <person name="Takano H."/>
            <person name="Sakai Y."/>
            <person name="Yokota A."/>
            <person name="Yabe S."/>
        </authorList>
    </citation>
    <scope>NUCLEOTIDE SEQUENCE</scope>
    <source>
        <strain evidence="3">A3-2</strain>
    </source>
</reference>
<dbReference type="Gene3D" id="3.40.50.300">
    <property type="entry name" value="P-loop containing nucleotide triphosphate hydrolases"/>
    <property type="match status" value="1"/>
</dbReference>
<feature type="domain" description="Helicase C-terminal" evidence="2">
    <location>
        <begin position="785"/>
        <end position="955"/>
    </location>
</feature>
<sequence length="1276" mass="146117">MSVSEPAATQGAEGLEPAGSDQHFAEDMGRLFEIGFASGLLTGLSQQACLPQAIYEYYRQELAQLHFEPLYSQLSKRSCVLSTWDREQLRYWALFILLRGYLGGLSFCQEFLEALAALHSAPPDILYLQCRFHGPNSLGTYDKKESLAFAELLEQLRRRGYALPPSEQIYESYLGRGHFPQADLLLLLRQGRHWRLLSIDLSVFTVRRLSDARSLTSADEICQLLLRELGYMRTRSVFSNLSIDTDAALLSGQELLASGLKHYFQAFSRQDKESYKLIQAASYAHSFYQFLSFYHILPPEESLTFHIIGYTDRGSNSMTLRRDQLPVLAACAEIYRERDKRQEIEASREQLLTVISNYVRRAFQNGGHFIRQLLERPSRNDGLHWICHEEWLTDFVAMHAPLSAEQVTPELQALFPDTPCVGRNLRDLHAELVLRELEQPTPYLFLTGTPGIGKTTAIVNFLKARARQGEGFLFIYVSPRKQVNIDIIHKFQQDHPEHPRCETLLALTTNSAYIQANGGKHTVHYYSFHRHERFSVGGVDFLPAEGPEAQQQRPRERRLEEVEEGLLIDRGQSVSGVLDSLCSAIDVALTEQLSPTIVATVAVQSLRRTSHEQATTLKHLKRMFQSLLNQGSLQQAALEHLSQRIKYIFFMIDEVTGDESGAAFVEGVHSLLSQYQLFNQAAIHCKVIVADASIVDPQLIQRHLEDSAYEPDKIYFRRATQPPQPLSRSEFSFKRQRAVGINANGYPASALRLRYRVGLEIQPYEDKSALRASSQQLKSSLQEHLLEDLLTILQQPEAPQVLIYIQDKQRLAELIAELQRRLGRFQLYEDYLAIHANISEEEKQNVKNYQNRVRAIFMTASASRGLSFEGAREILVDVPRFAIEQNLMEILQVIYRGRGGAFDRAEKSITFYLSDRFFYERREERASALRESLLALLNILLILKTALLTRIKGEGQIGHQRFLMIPIGGKAVLSAGESLTSRLGRLVDQLDDLCYQHPENPAFRKVASDLINLLSQAHIELTPPRGRRGRHRQQRAVSSPAKGQGQPRLYLTVLDQLAQEFEQAVIQGFDHLLTLPPLERAYIAGSLLIVPLGERRLREEYWISLLKLLETDRRGEELLRRMEALRRHSHCNDEIRLLLKDGIALIKELHRIARENTIIPHFSQETQHADQHYAIPLHTLLVSEVFRSQFQNRAENGDACAANFRRLLESYLRALYPIDSVLPLGQHYEHFPFVIFRSYNLPEARRKIFLDHYLFMSHELNIINMLLARSDQEEQP</sequence>
<proteinExistence type="predicted"/>
<dbReference type="PROSITE" id="PS51194">
    <property type="entry name" value="HELICASE_CTER"/>
    <property type="match status" value="1"/>
</dbReference>
<evidence type="ECO:0000259" key="2">
    <source>
        <dbReference type="PROSITE" id="PS51194"/>
    </source>
</evidence>
<gene>
    <name evidence="3" type="ORF">KTA_05710</name>
</gene>
<feature type="region of interest" description="Disordered" evidence="1">
    <location>
        <begin position="1023"/>
        <end position="1044"/>
    </location>
</feature>
<dbReference type="SUPFAM" id="SSF52540">
    <property type="entry name" value="P-loop containing nucleoside triphosphate hydrolases"/>
    <property type="match status" value="1"/>
</dbReference>
<feature type="region of interest" description="Disordered" evidence="1">
    <location>
        <begin position="1"/>
        <end position="20"/>
    </location>
</feature>
<dbReference type="AlphaFoldDB" id="A0A455SZN5"/>
<evidence type="ECO:0000256" key="1">
    <source>
        <dbReference type="SAM" id="MobiDB-lite"/>
    </source>
</evidence>
<dbReference type="InterPro" id="IPR001650">
    <property type="entry name" value="Helicase_C-like"/>
</dbReference>
<protein>
    <recommendedName>
        <fullName evidence="2">Helicase C-terminal domain-containing protein</fullName>
    </recommendedName>
</protein>
<dbReference type="InterPro" id="IPR027417">
    <property type="entry name" value="P-loop_NTPase"/>
</dbReference>
<dbReference type="EMBL" id="AP019377">
    <property type="protein sequence ID" value="BBH92372.1"/>
    <property type="molecule type" value="Genomic_DNA"/>
</dbReference>